<sequence length="375" mass="43143">MPYHLTPLHPQLQFLEERNNHSRNSRLRHARCLTTITAKRAMLPTHPRTNFHTRQSIAPTASRADSSLTTANIAPKRAMPDVDSDLETLSLATRSDSHAESVEARSSIIKTTSILPQATTTFHPFPTLPPEIRLIIWSLALPKQRVVEVLESKSQRHLSLYRALVPRRYSIALLSVYREARELALASKKLGFFSPVRDARYLTPNNLTLLFVNMDALHTFSVSIQSRTLWTELEDTFLVHAVDPRRHRNRYSQSQSDCVKDFDGFISCLLRLLKRTRSLMVMEVILFCRKEDMALVSGVEKFLKGEWNKDNEILERHLRSISTTGRESQWREVGWRAPRVTPMVHKPDYSLPQTDAQIDDNLSLMRDMLSGFKSF</sequence>
<feature type="domain" description="2EXR" evidence="1">
    <location>
        <begin position="122"/>
        <end position="196"/>
    </location>
</feature>
<keyword evidence="3" id="KW-1185">Reference proteome</keyword>
<dbReference type="Proteomes" id="UP000235786">
    <property type="component" value="Unassembled WGS sequence"/>
</dbReference>
<dbReference type="AlphaFoldDB" id="A0A2J6S7G4"/>
<protein>
    <recommendedName>
        <fullName evidence="1">2EXR domain-containing protein</fullName>
    </recommendedName>
</protein>
<accession>A0A2J6S7G4</accession>
<organism evidence="2 3">
    <name type="scientific">Hyaloscypha variabilis (strain UAMH 11265 / GT02V1 / F)</name>
    <name type="common">Meliniomyces variabilis</name>
    <dbReference type="NCBI Taxonomy" id="1149755"/>
    <lineage>
        <taxon>Eukaryota</taxon>
        <taxon>Fungi</taxon>
        <taxon>Dikarya</taxon>
        <taxon>Ascomycota</taxon>
        <taxon>Pezizomycotina</taxon>
        <taxon>Leotiomycetes</taxon>
        <taxon>Helotiales</taxon>
        <taxon>Hyaloscyphaceae</taxon>
        <taxon>Hyaloscypha</taxon>
        <taxon>Hyaloscypha variabilis</taxon>
    </lineage>
</organism>
<dbReference type="OrthoDB" id="10516912at2759"/>
<name>A0A2J6S7G4_HYAVF</name>
<dbReference type="PANTHER" id="PTHR35910:SF1">
    <property type="entry name" value="2EXR DOMAIN-CONTAINING PROTEIN"/>
    <property type="match status" value="1"/>
</dbReference>
<dbReference type="InterPro" id="IPR045518">
    <property type="entry name" value="2EXR"/>
</dbReference>
<gene>
    <name evidence="2" type="ORF">L207DRAFT_577539</name>
</gene>
<evidence type="ECO:0000259" key="1">
    <source>
        <dbReference type="Pfam" id="PF20150"/>
    </source>
</evidence>
<dbReference type="PANTHER" id="PTHR35910">
    <property type="entry name" value="2EXR DOMAIN-CONTAINING PROTEIN"/>
    <property type="match status" value="1"/>
</dbReference>
<reference evidence="2 3" key="1">
    <citation type="submission" date="2016-04" db="EMBL/GenBank/DDBJ databases">
        <title>A degradative enzymes factory behind the ericoid mycorrhizal symbiosis.</title>
        <authorList>
            <consortium name="DOE Joint Genome Institute"/>
            <person name="Martino E."/>
            <person name="Morin E."/>
            <person name="Grelet G."/>
            <person name="Kuo A."/>
            <person name="Kohler A."/>
            <person name="Daghino S."/>
            <person name="Barry K."/>
            <person name="Choi C."/>
            <person name="Cichocki N."/>
            <person name="Clum A."/>
            <person name="Copeland A."/>
            <person name="Hainaut M."/>
            <person name="Haridas S."/>
            <person name="Labutti K."/>
            <person name="Lindquist E."/>
            <person name="Lipzen A."/>
            <person name="Khouja H.-R."/>
            <person name="Murat C."/>
            <person name="Ohm R."/>
            <person name="Olson A."/>
            <person name="Spatafora J."/>
            <person name="Veneault-Fourrey C."/>
            <person name="Henrissat B."/>
            <person name="Grigoriev I."/>
            <person name="Martin F."/>
            <person name="Perotto S."/>
        </authorList>
    </citation>
    <scope>NUCLEOTIDE SEQUENCE [LARGE SCALE GENOMIC DNA]</scope>
    <source>
        <strain evidence="2 3">F</strain>
    </source>
</reference>
<evidence type="ECO:0000313" key="3">
    <source>
        <dbReference type="Proteomes" id="UP000235786"/>
    </source>
</evidence>
<dbReference type="EMBL" id="KZ613939">
    <property type="protein sequence ID" value="PMD46693.1"/>
    <property type="molecule type" value="Genomic_DNA"/>
</dbReference>
<proteinExistence type="predicted"/>
<dbReference type="Pfam" id="PF20150">
    <property type="entry name" value="2EXR"/>
    <property type="match status" value="1"/>
</dbReference>
<evidence type="ECO:0000313" key="2">
    <source>
        <dbReference type="EMBL" id="PMD46693.1"/>
    </source>
</evidence>